<feature type="region of interest" description="Disordered" evidence="5">
    <location>
        <begin position="593"/>
        <end position="624"/>
    </location>
</feature>
<evidence type="ECO:0000256" key="4">
    <source>
        <dbReference type="SAM" id="Coils"/>
    </source>
</evidence>
<feature type="compositionally biased region" description="Basic and acidic residues" evidence="5">
    <location>
        <begin position="157"/>
        <end position="169"/>
    </location>
</feature>
<evidence type="ECO:0000313" key="7">
    <source>
        <dbReference type="EMBL" id="KAK7542291.1"/>
    </source>
</evidence>
<feature type="compositionally biased region" description="Basic residues" evidence="5">
    <location>
        <begin position="41"/>
        <end position="52"/>
    </location>
</feature>
<feature type="compositionally biased region" description="Acidic residues" evidence="5">
    <location>
        <begin position="76"/>
        <end position="86"/>
    </location>
</feature>
<organism evidence="7 8">
    <name type="scientific">Phyllosticta citribraziliensis</name>
    <dbReference type="NCBI Taxonomy" id="989973"/>
    <lineage>
        <taxon>Eukaryota</taxon>
        <taxon>Fungi</taxon>
        <taxon>Dikarya</taxon>
        <taxon>Ascomycota</taxon>
        <taxon>Pezizomycotina</taxon>
        <taxon>Dothideomycetes</taxon>
        <taxon>Dothideomycetes incertae sedis</taxon>
        <taxon>Botryosphaeriales</taxon>
        <taxon>Phyllostictaceae</taxon>
        <taxon>Phyllosticta</taxon>
    </lineage>
</organism>
<feature type="compositionally biased region" description="Polar residues" evidence="5">
    <location>
        <begin position="61"/>
        <end position="71"/>
    </location>
</feature>
<feature type="region of interest" description="Disordered" evidence="5">
    <location>
        <begin position="1"/>
        <end position="169"/>
    </location>
</feature>
<keyword evidence="2" id="KW-0333">Golgi apparatus</keyword>
<evidence type="ECO:0000313" key="8">
    <source>
        <dbReference type="Proteomes" id="UP001360953"/>
    </source>
</evidence>
<name>A0ABR1M3X3_9PEZI</name>
<dbReference type="GeneID" id="92032008"/>
<reference evidence="7 8" key="1">
    <citation type="submission" date="2024-04" db="EMBL/GenBank/DDBJ databases">
        <title>Phyllosticta paracitricarpa is synonymous to the EU quarantine fungus P. citricarpa based on phylogenomic analyses.</title>
        <authorList>
            <consortium name="Lawrence Berkeley National Laboratory"/>
            <person name="Van ingen-buijs V.A."/>
            <person name="Van westerhoven A.C."/>
            <person name="Haridas S."/>
            <person name="Skiadas P."/>
            <person name="Martin F."/>
            <person name="Groenewald J.Z."/>
            <person name="Crous P.W."/>
            <person name="Seidl M.F."/>
        </authorList>
    </citation>
    <scope>NUCLEOTIDE SEQUENCE [LARGE SCALE GENOMIC DNA]</scope>
    <source>
        <strain evidence="7 8">CPC 17464</strain>
    </source>
</reference>
<proteinExistence type="predicted"/>
<evidence type="ECO:0000256" key="2">
    <source>
        <dbReference type="ARBA" id="ARBA00023034"/>
    </source>
</evidence>
<feature type="region of interest" description="Disordered" evidence="5">
    <location>
        <begin position="517"/>
        <end position="547"/>
    </location>
</feature>
<evidence type="ECO:0000256" key="1">
    <source>
        <dbReference type="ARBA" id="ARBA00004555"/>
    </source>
</evidence>
<keyword evidence="8" id="KW-1185">Reference proteome</keyword>
<dbReference type="Proteomes" id="UP001360953">
    <property type="component" value="Unassembled WGS sequence"/>
</dbReference>
<feature type="region of interest" description="Disordered" evidence="5">
    <location>
        <begin position="228"/>
        <end position="286"/>
    </location>
</feature>
<dbReference type="Gene3D" id="1.10.287.1490">
    <property type="match status" value="1"/>
</dbReference>
<comment type="subcellular location">
    <subcellularLocation>
        <location evidence="1">Golgi apparatus</location>
    </subcellularLocation>
</comment>
<evidence type="ECO:0000259" key="6">
    <source>
        <dbReference type="PROSITE" id="PS50913"/>
    </source>
</evidence>
<dbReference type="InterPro" id="IPR019459">
    <property type="entry name" value="GRAB"/>
</dbReference>
<keyword evidence="3 4" id="KW-0175">Coiled coil</keyword>
<dbReference type="RefSeq" id="XP_066658584.1">
    <property type="nucleotide sequence ID" value="XM_066799102.1"/>
</dbReference>
<feature type="domain" description="GRIP" evidence="6">
    <location>
        <begin position="468"/>
        <end position="519"/>
    </location>
</feature>
<dbReference type="PANTHER" id="PTHR18921">
    <property type="entry name" value="MYOSIN HEAVY CHAIN - RELATED"/>
    <property type="match status" value="1"/>
</dbReference>
<protein>
    <submittedName>
        <fullName evidence="7">Golgi matrix protein</fullName>
    </submittedName>
</protein>
<dbReference type="Pfam" id="PF10375">
    <property type="entry name" value="GRAB"/>
    <property type="match status" value="1"/>
</dbReference>
<comment type="caution">
    <text evidence="7">The sequence shown here is derived from an EMBL/GenBank/DDBJ whole genome shotgun (WGS) entry which is preliminary data.</text>
</comment>
<evidence type="ECO:0000256" key="5">
    <source>
        <dbReference type="SAM" id="MobiDB-lite"/>
    </source>
</evidence>
<feature type="compositionally biased region" description="Basic and acidic residues" evidence="5">
    <location>
        <begin position="87"/>
        <end position="100"/>
    </location>
</feature>
<gene>
    <name evidence="7" type="ORF">J3D65DRAFT_613273</name>
</gene>
<dbReference type="EMBL" id="JBBPEH010000002">
    <property type="protein sequence ID" value="KAK7542291.1"/>
    <property type="molecule type" value="Genomic_DNA"/>
</dbReference>
<accession>A0ABR1M3X3</accession>
<dbReference type="PANTHER" id="PTHR18921:SF2">
    <property type="entry name" value="THYROID RECEPTOR-INTERACTING PROTEIN 11"/>
    <property type="match status" value="1"/>
</dbReference>
<evidence type="ECO:0000256" key="3">
    <source>
        <dbReference type="ARBA" id="ARBA00023054"/>
    </source>
</evidence>
<sequence>MYAVGLGRHSSSTSVSDLLKANMSPTQETAPSLPPAPTTPKSKKKKNKKKGAAPKPEHNATDIQVNGATSNAAGGDAEDAEADDDVESVHSLEKPSPDKKARPKTQANAQDHQADPDTRPQSNGSARTNTTSAAPPPSPPKQTPPPEISSTTMDADTTDRLDALAKERDTLREEVTQLRKSLETIQSKHESELADLQSQLTETQVGKEQAENQYKDLRGKVNTIKTQLGERMRADAEELERTRAQIEDLEEQNRREREEADALDEENKRLRKQKEEQDKEIEELRGRASLSQQNWIKERDELIRREAYAREEFETAKQAMQDWEVLAMEERSLRENLEDKVSELEEQVNGLKDALDRTVSDRDAQTSTVDGLQRALRDIQDARKKELREIVENSQTQLDSLRTQLQTAEDASRKAKEEQEKTQKELERALPFEKEVKEKNLLIGKLRHEAVILNDHLTKALRILRKGRPEDNVDRQIVTNHLLQFLALDRSDPKKFQVLQLIAALLGWNDEQREAAGLSRPGSTATAANSLRVPLSPFRRTPSTPSLNTDLLLAADTTSTSSAASHTSSAHAASAQANKESLAELWQNFLEQEALEGSSRGPSRRESATSDEKEKEARGLGISS</sequence>
<feature type="coiled-coil region" evidence="4">
    <location>
        <begin position="320"/>
        <end position="429"/>
    </location>
</feature>
<dbReference type="PROSITE" id="PS50913">
    <property type="entry name" value="GRIP"/>
    <property type="match status" value="1"/>
</dbReference>
<dbReference type="InterPro" id="IPR000237">
    <property type="entry name" value="GRIP_dom"/>
</dbReference>
<feature type="compositionally biased region" description="Pro residues" evidence="5">
    <location>
        <begin position="134"/>
        <end position="147"/>
    </location>
</feature>
<feature type="compositionally biased region" description="Basic and acidic residues" evidence="5">
    <location>
        <begin position="603"/>
        <end position="618"/>
    </location>
</feature>